<gene>
    <name evidence="3" type="ordered locus">MTR_7g017220</name>
</gene>
<organism evidence="3 5">
    <name type="scientific">Medicago truncatula</name>
    <name type="common">Barrel medic</name>
    <name type="synonym">Medicago tribuloides</name>
    <dbReference type="NCBI Taxonomy" id="3880"/>
    <lineage>
        <taxon>Eukaryota</taxon>
        <taxon>Viridiplantae</taxon>
        <taxon>Streptophyta</taxon>
        <taxon>Embryophyta</taxon>
        <taxon>Tracheophyta</taxon>
        <taxon>Spermatophyta</taxon>
        <taxon>Magnoliopsida</taxon>
        <taxon>eudicotyledons</taxon>
        <taxon>Gunneridae</taxon>
        <taxon>Pentapetalae</taxon>
        <taxon>rosids</taxon>
        <taxon>fabids</taxon>
        <taxon>Fabales</taxon>
        <taxon>Fabaceae</taxon>
        <taxon>Papilionoideae</taxon>
        <taxon>50 kb inversion clade</taxon>
        <taxon>NPAAA clade</taxon>
        <taxon>Hologalegina</taxon>
        <taxon>IRL clade</taxon>
        <taxon>Trifolieae</taxon>
        <taxon>Medicago</taxon>
    </lineage>
</organism>
<keyword evidence="2" id="KW-1133">Transmembrane helix</keyword>
<reference evidence="3 5" key="2">
    <citation type="journal article" date="2014" name="BMC Genomics">
        <title>An improved genome release (version Mt4.0) for the model legume Medicago truncatula.</title>
        <authorList>
            <person name="Tang H."/>
            <person name="Krishnakumar V."/>
            <person name="Bidwell S."/>
            <person name="Rosen B."/>
            <person name="Chan A."/>
            <person name="Zhou S."/>
            <person name="Gentzbittel L."/>
            <person name="Childs K.L."/>
            <person name="Yandell M."/>
            <person name="Gundlach H."/>
            <person name="Mayer K.F."/>
            <person name="Schwartz D.C."/>
            <person name="Town C.D."/>
        </authorList>
    </citation>
    <scope>GENOME REANNOTATION</scope>
    <source>
        <strain evidence="4 5">cv. Jemalong A17</strain>
    </source>
</reference>
<evidence type="ECO:0000256" key="2">
    <source>
        <dbReference type="SAM" id="Phobius"/>
    </source>
</evidence>
<dbReference type="AlphaFoldDB" id="G7KRY2"/>
<dbReference type="EMBL" id="CM001223">
    <property type="protein sequence ID" value="AES77786.1"/>
    <property type="molecule type" value="Genomic_DNA"/>
</dbReference>
<feature type="region of interest" description="Disordered" evidence="1">
    <location>
        <begin position="84"/>
        <end position="105"/>
    </location>
</feature>
<protein>
    <submittedName>
        <fullName evidence="3">Transmembrane protein, putative</fullName>
    </submittedName>
</protein>
<reference evidence="4" key="3">
    <citation type="submission" date="2015-04" db="UniProtKB">
        <authorList>
            <consortium name="EnsemblPlants"/>
        </authorList>
    </citation>
    <scope>IDENTIFICATION</scope>
    <source>
        <strain evidence="4">cv. Jemalong A17</strain>
    </source>
</reference>
<sequence>MTTQFNPPPFLCFSNLWLVLYNQLLLSNYLNNNFRRLSWLSGAYGSEVTKSSGAILIQAIVCMYIYGMQNLIVMAAVRANEGRSEEEELSNNGSFKHEQSRWRKS</sequence>
<keyword evidence="2 3" id="KW-0812">Transmembrane</keyword>
<evidence type="ECO:0000313" key="5">
    <source>
        <dbReference type="Proteomes" id="UP000002051"/>
    </source>
</evidence>
<feature type="transmembrane region" description="Helical" evidence="2">
    <location>
        <begin position="55"/>
        <end position="77"/>
    </location>
</feature>
<name>G7KRY2_MEDTR</name>
<evidence type="ECO:0000256" key="1">
    <source>
        <dbReference type="SAM" id="MobiDB-lite"/>
    </source>
</evidence>
<reference evidence="3 5" key="1">
    <citation type="journal article" date="2011" name="Nature">
        <title>The Medicago genome provides insight into the evolution of rhizobial symbioses.</title>
        <authorList>
            <person name="Young N.D."/>
            <person name="Debelle F."/>
            <person name="Oldroyd G.E."/>
            <person name="Geurts R."/>
            <person name="Cannon S.B."/>
            <person name="Udvardi M.K."/>
            <person name="Benedito V.A."/>
            <person name="Mayer K.F."/>
            <person name="Gouzy J."/>
            <person name="Schoof H."/>
            <person name="Van de Peer Y."/>
            <person name="Proost S."/>
            <person name="Cook D.R."/>
            <person name="Meyers B.C."/>
            <person name="Spannagl M."/>
            <person name="Cheung F."/>
            <person name="De Mita S."/>
            <person name="Krishnakumar V."/>
            <person name="Gundlach H."/>
            <person name="Zhou S."/>
            <person name="Mudge J."/>
            <person name="Bharti A.K."/>
            <person name="Murray J.D."/>
            <person name="Naoumkina M.A."/>
            <person name="Rosen B."/>
            <person name="Silverstein K.A."/>
            <person name="Tang H."/>
            <person name="Rombauts S."/>
            <person name="Zhao P.X."/>
            <person name="Zhou P."/>
            <person name="Barbe V."/>
            <person name="Bardou P."/>
            <person name="Bechner M."/>
            <person name="Bellec A."/>
            <person name="Berger A."/>
            <person name="Berges H."/>
            <person name="Bidwell S."/>
            <person name="Bisseling T."/>
            <person name="Choisne N."/>
            <person name="Couloux A."/>
            <person name="Denny R."/>
            <person name="Deshpande S."/>
            <person name="Dai X."/>
            <person name="Doyle J.J."/>
            <person name="Dudez A.M."/>
            <person name="Farmer A.D."/>
            <person name="Fouteau S."/>
            <person name="Franken C."/>
            <person name="Gibelin C."/>
            <person name="Gish J."/>
            <person name="Goldstein S."/>
            <person name="Gonzalez A.J."/>
            <person name="Green P.J."/>
            <person name="Hallab A."/>
            <person name="Hartog M."/>
            <person name="Hua A."/>
            <person name="Humphray S.J."/>
            <person name="Jeong D.H."/>
            <person name="Jing Y."/>
            <person name="Jocker A."/>
            <person name="Kenton S.M."/>
            <person name="Kim D.J."/>
            <person name="Klee K."/>
            <person name="Lai H."/>
            <person name="Lang C."/>
            <person name="Lin S."/>
            <person name="Macmil S.L."/>
            <person name="Magdelenat G."/>
            <person name="Matthews L."/>
            <person name="McCorrison J."/>
            <person name="Monaghan E.L."/>
            <person name="Mun J.H."/>
            <person name="Najar F.Z."/>
            <person name="Nicholson C."/>
            <person name="Noirot C."/>
            <person name="O'Bleness M."/>
            <person name="Paule C.R."/>
            <person name="Poulain J."/>
            <person name="Prion F."/>
            <person name="Qin B."/>
            <person name="Qu C."/>
            <person name="Retzel E.F."/>
            <person name="Riddle C."/>
            <person name="Sallet E."/>
            <person name="Samain S."/>
            <person name="Samson N."/>
            <person name="Sanders I."/>
            <person name="Saurat O."/>
            <person name="Scarpelli C."/>
            <person name="Schiex T."/>
            <person name="Segurens B."/>
            <person name="Severin A.J."/>
            <person name="Sherrier D.J."/>
            <person name="Shi R."/>
            <person name="Sims S."/>
            <person name="Singer S.R."/>
            <person name="Sinharoy S."/>
            <person name="Sterck L."/>
            <person name="Viollet A."/>
            <person name="Wang B.B."/>
            <person name="Wang K."/>
            <person name="Wang M."/>
            <person name="Wang X."/>
            <person name="Warfsmann J."/>
            <person name="Weissenbach J."/>
            <person name="White D.D."/>
            <person name="White J.D."/>
            <person name="Wiley G.B."/>
            <person name="Wincker P."/>
            <person name="Xing Y."/>
            <person name="Yang L."/>
            <person name="Yao Z."/>
            <person name="Ying F."/>
            <person name="Zhai J."/>
            <person name="Zhou L."/>
            <person name="Zuber A."/>
            <person name="Denarie J."/>
            <person name="Dixon R.A."/>
            <person name="May G.D."/>
            <person name="Schwartz D.C."/>
            <person name="Rogers J."/>
            <person name="Quetier F."/>
            <person name="Town C.D."/>
            <person name="Roe B.A."/>
        </authorList>
    </citation>
    <scope>NUCLEOTIDE SEQUENCE [LARGE SCALE GENOMIC DNA]</scope>
    <source>
        <strain evidence="3">A17</strain>
        <strain evidence="4 5">cv. Jemalong A17</strain>
    </source>
</reference>
<dbReference type="EnsemblPlants" id="AES77786">
    <property type="protein sequence ID" value="AES77786"/>
    <property type="gene ID" value="MTR_7g017220"/>
</dbReference>
<evidence type="ECO:0000313" key="4">
    <source>
        <dbReference type="EnsemblPlants" id="AES77786"/>
    </source>
</evidence>
<dbReference type="HOGENOM" id="CLU_2240614_0_0_1"/>
<keyword evidence="2" id="KW-0472">Membrane</keyword>
<dbReference type="Proteomes" id="UP000002051">
    <property type="component" value="Unassembled WGS sequence"/>
</dbReference>
<proteinExistence type="predicted"/>
<dbReference type="PaxDb" id="3880-AES77786"/>
<feature type="compositionally biased region" description="Basic and acidic residues" evidence="1">
    <location>
        <begin position="95"/>
        <end position="105"/>
    </location>
</feature>
<keyword evidence="5" id="KW-1185">Reference proteome</keyword>
<evidence type="ECO:0000313" key="3">
    <source>
        <dbReference type="EMBL" id="AES77786.1"/>
    </source>
</evidence>
<accession>G7KRY2</accession>